<evidence type="ECO:0000313" key="2">
    <source>
        <dbReference type="Proteomes" id="UP000813018"/>
    </source>
</evidence>
<dbReference type="Proteomes" id="UP000813018">
    <property type="component" value="Unassembled WGS sequence"/>
</dbReference>
<protein>
    <recommendedName>
        <fullName evidence="3">DUF4136 domain-containing protein</fullName>
    </recommendedName>
</protein>
<accession>A0ABS7CR59</accession>
<keyword evidence="2" id="KW-1185">Reference proteome</keyword>
<dbReference type="RefSeq" id="WP_219876198.1">
    <property type="nucleotide sequence ID" value="NZ_JAHYXK010000002.1"/>
</dbReference>
<reference evidence="1 2" key="1">
    <citation type="journal article" date="2016" name="Int. J. Syst. Evol. Microbiol.">
        <title>Pontibacter aydingkolensis sp. nov., isolated from soil of a salt lake.</title>
        <authorList>
            <person name="Osman G."/>
            <person name="Zhang T."/>
            <person name="Lou K."/>
            <person name="Gao Y."/>
            <person name="Chang W."/>
            <person name="Lin Q."/>
            <person name="Yang H.M."/>
            <person name="Huo X.D."/>
            <person name="Wang N."/>
        </authorList>
    </citation>
    <scope>NUCLEOTIDE SEQUENCE [LARGE SCALE GENOMIC DNA]</scope>
    <source>
        <strain evidence="1 2">KACC 19255</strain>
    </source>
</reference>
<sequence>MKQLIILALGLVICLGLPSCRKELYKRPVTINRLEFTNNAGEKYDYQFNRVNDWFLQKIEKLEQEKHTFRIDTTAKKRYHKHNHTLVASLDNLIVENSPGVYYQLYLRPNSGIGKIKGGVQDDMYNELKLFSPERLFLQHEQQYYTDSIVAGPFKRLIAVNELYEPLNVEQPEVISFSIDSINFSKGFKKRQRESIIRLVNNSIMLMQRDFAGKDPKKSMPFNYYPN</sequence>
<evidence type="ECO:0008006" key="3">
    <source>
        <dbReference type="Google" id="ProtNLM"/>
    </source>
</evidence>
<organism evidence="1 2">
    <name type="scientific">Pontibacter aydingkolensis</name>
    <dbReference type="NCBI Taxonomy" id="1911536"/>
    <lineage>
        <taxon>Bacteria</taxon>
        <taxon>Pseudomonadati</taxon>
        <taxon>Bacteroidota</taxon>
        <taxon>Cytophagia</taxon>
        <taxon>Cytophagales</taxon>
        <taxon>Hymenobacteraceae</taxon>
        <taxon>Pontibacter</taxon>
    </lineage>
</organism>
<evidence type="ECO:0000313" key="1">
    <source>
        <dbReference type="EMBL" id="MBW7466323.1"/>
    </source>
</evidence>
<proteinExistence type="predicted"/>
<name>A0ABS7CR59_9BACT</name>
<gene>
    <name evidence="1" type="ORF">K0O23_04525</name>
</gene>
<comment type="caution">
    <text evidence="1">The sequence shown here is derived from an EMBL/GenBank/DDBJ whole genome shotgun (WGS) entry which is preliminary data.</text>
</comment>
<dbReference type="EMBL" id="JAHYXK010000002">
    <property type="protein sequence ID" value="MBW7466323.1"/>
    <property type="molecule type" value="Genomic_DNA"/>
</dbReference>